<dbReference type="OrthoDB" id="2633250at2"/>
<dbReference type="PRINTS" id="PR01790">
    <property type="entry name" value="SMP30FAMILY"/>
</dbReference>
<evidence type="ECO:0000256" key="3">
    <source>
        <dbReference type="PIRSR" id="PIRSR605511-2"/>
    </source>
</evidence>
<dbReference type="Gene3D" id="2.120.10.30">
    <property type="entry name" value="TolB, C-terminal domain"/>
    <property type="match status" value="1"/>
</dbReference>
<dbReference type="PANTHER" id="PTHR10907">
    <property type="entry name" value="REGUCALCIN"/>
    <property type="match status" value="1"/>
</dbReference>
<dbReference type="GO" id="GO:0005509">
    <property type="term" value="F:calcium ion binding"/>
    <property type="evidence" value="ECO:0007669"/>
    <property type="project" value="TreeGrafter"/>
</dbReference>
<keyword evidence="6" id="KW-1185">Reference proteome</keyword>
<comment type="similarity">
    <text evidence="1">Belongs to the SMP-30/CGR1 family.</text>
</comment>
<dbReference type="EMBL" id="PUEJ01000001">
    <property type="protein sequence ID" value="PRH89437.1"/>
    <property type="molecule type" value="Genomic_DNA"/>
</dbReference>
<dbReference type="InterPro" id="IPR013658">
    <property type="entry name" value="SGL"/>
</dbReference>
<dbReference type="Proteomes" id="UP000237682">
    <property type="component" value="Unassembled WGS sequence"/>
</dbReference>
<gene>
    <name evidence="5" type="ORF">C5L14_02340</name>
</gene>
<feature type="binding site" evidence="3">
    <location>
        <position position="198"/>
    </location>
    <ligand>
        <name>a divalent metal cation</name>
        <dbReference type="ChEBI" id="CHEBI:60240"/>
    </ligand>
</feature>
<dbReference type="GO" id="GO:0004341">
    <property type="term" value="F:gluconolactonase activity"/>
    <property type="evidence" value="ECO:0007669"/>
    <property type="project" value="TreeGrafter"/>
</dbReference>
<feature type="binding site" evidence="3">
    <location>
        <position position="15"/>
    </location>
    <ligand>
        <name>a divalent metal cation</name>
        <dbReference type="ChEBI" id="CHEBI:60240"/>
    </ligand>
</feature>
<organism evidence="5 6">
    <name type="scientific">Labrys okinawensis</name>
    <dbReference type="NCBI Taxonomy" id="346911"/>
    <lineage>
        <taxon>Bacteria</taxon>
        <taxon>Pseudomonadati</taxon>
        <taxon>Pseudomonadota</taxon>
        <taxon>Alphaproteobacteria</taxon>
        <taxon>Hyphomicrobiales</taxon>
        <taxon>Xanthobacteraceae</taxon>
        <taxon>Labrys</taxon>
    </lineage>
</organism>
<name>A0A2S9QJ93_9HYPH</name>
<dbReference type="PANTHER" id="PTHR10907:SF47">
    <property type="entry name" value="REGUCALCIN"/>
    <property type="match status" value="1"/>
</dbReference>
<dbReference type="InterPro" id="IPR011042">
    <property type="entry name" value="6-blade_b-propeller_TolB-like"/>
</dbReference>
<evidence type="ECO:0000256" key="2">
    <source>
        <dbReference type="PIRSR" id="PIRSR605511-1"/>
    </source>
</evidence>
<comment type="cofactor">
    <cofactor evidence="3">
        <name>Zn(2+)</name>
        <dbReference type="ChEBI" id="CHEBI:29105"/>
    </cofactor>
    <text evidence="3">Binds 1 divalent metal cation per subunit.</text>
</comment>
<feature type="binding site" evidence="3">
    <location>
        <position position="99"/>
    </location>
    <ligand>
        <name>substrate</name>
    </ligand>
</feature>
<keyword evidence="3" id="KW-0862">Zinc</keyword>
<evidence type="ECO:0000313" key="5">
    <source>
        <dbReference type="EMBL" id="PRH89437.1"/>
    </source>
</evidence>
<comment type="caution">
    <text evidence="5">The sequence shown here is derived from an EMBL/GenBank/DDBJ whole genome shotgun (WGS) entry which is preliminary data.</text>
</comment>
<dbReference type="GO" id="GO:0019853">
    <property type="term" value="P:L-ascorbic acid biosynthetic process"/>
    <property type="evidence" value="ECO:0007669"/>
    <property type="project" value="TreeGrafter"/>
</dbReference>
<feature type="binding site" evidence="3">
    <location>
        <position position="147"/>
    </location>
    <ligand>
        <name>a divalent metal cation</name>
        <dbReference type="ChEBI" id="CHEBI:60240"/>
    </ligand>
</feature>
<keyword evidence="3" id="KW-0479">Metal-binding</keyword>
<reference evidence="5 6" key="1">
    <citation type="submission" date="2018-02" db="EMBL/GenBank/DDBJ databases">
        <title>Whole genome sequencing of endophytic bacterium.</title>
        <authorList>
            <person name="Eedara R."/>
            <person name="Podile A.R."/>
        </authorList>
    </citation>
    <scope>NUCLEOTIDE SEQUENCE [LARGE SCALE GENOMIC DNA]</scope>
    <source>
        <strain evidence="5 6">RP1T</strain>
    </source>
</reference>
<evidence type="ECO:0000256" key="1">
    <source>
        <dbReference type="ARBA" id="ARBA00008853"/>
    </source>
</evidence>
<protein>
    <submittedName>
        <fullName evidence="5">Calcium-binding protein</fullName>
    </submittedName>
</protein>
<proteinExistence type="inferred from homology"/>
<dbReference type="InterPro" id="IPR005511">
    <property type="entry name" value="SMP-30"/>
</dbReference>
<sequence>MRIEVLLDVKTTLGEGPLWDVDQQRLYWIDSFDGRVFRATADGRELRAWDVPQKIGSMALRKDGSGAVVSLARGFHLLDFKTGNVELIHDPEPDLPNNRINDGKVDKRGRFVAGSMDTMEEGPNGALYSLSTDFKVTKLDSGIICSNGPCWSPDGNIFYFTDTWSGEISAYDYDQDTGSVSNKRTFAKVDGSGGGAADGSTVDAEGCLWNALVYNGKLVRYRPDGSVDRVIEMPVKKVTSVMFGGPDLDVLYVTSMAKPPLPRFPGDGVLRGSLFAIHDLGIRGVPEPRFGG</sequence>
<dbReference type="Pfam" id="PF08450">
    <property type="entry name" value="SGL"/>
    <property type="match status" value="1"/>
</dbReference>
<dbReference type="RefSeq" id="WP_105860400.1">
    <property type="nucleotide sequence ID" value="NZ_PUEJ01000001.1"/>
</dbReference>
<evidence type="ECO:0000259" key="4">
    <source>
        <dbReference type="Pfam" id="PF08450"/>
    </source>
</evidence>
<accession>A0A2S9QJ93</accession>
<dbReference type="AlphaFoldDB" id="A0A2S9QJ93"/>
<evidence type="ECO:0000313" key="6">
    <source>
        <dbReference type="Proteomes" id="UP000237682"/>
    </source>
</evidence>
<dbReference type="SUPFAM" id="SSF63829">
    <property type="entry name" value="Calcium-dependent phosphotriesterase"/>
    <property type="match status" value="1"/>
</dbReference>
<feature type="binding site" evidence="3">
    <location>
        <position position="101"/>
    </location>
    <ligand>
        <name>substrate</name>
    </ligand>
</feature>
<feature type="domain" description="SMP-30/Gluconolactonase/LRE-like region" evidence="4">
    <location>
        <begin position="13"/>
        <end position="256"/>
    </location>
</feature>
<feature type="active site" description="Proton donor/acceptor" evidence="2">
    <location>
        <position position="198"/>
    </location>
</feature>